<gene>
    <name evidence="7" type="ORF">A9Q84_01935</name>
</gene>
<dbReference type="Gene3D" id="6.10.340.10">
    <property type="match status" value="1"/>
</dbReference>
<dbReference type="InterPro" id="IPR003661">
    <property type="entry name" value="HisK_dim/P_dom"/>
</dbReference>
<evidence type="ECO:0000259" key="6">
    <source>
        <dbReference type="PROSITE" id="PS50113"/>
    </source>
</evidence>
<dbReference type="SUPFAM" id="SSF47384">
    <property type="entry name" value="Homodimeric domain of signal transducing histidine kinase"/>
    <property type="match status" value="1"/>
</dbReference>
<keyword evidence="4" id="KW-0472">Membrane</keyword>
<keyword evidence="4" id="KW-0812">Transmembrane</keyword>
<accession>A0A1Y5FC76</accession>
<keyword evidence="4" id="KW-1133">Transmembrane helix</keyword>
<feature type="transmembrane region" description="Helical" evidence="4">
    <location>
        <begin position="151"/>
        <end position="177"/>
    </location>
</feature>
<dbReference type="InterPro" id="IPR000700">
    <property type="entry name" value="PAS-assoc_C"/>
</dbReference>
<dbReference type="Gene3D" id="1.10.287.130">
    <property type="match status" value="1"/>
</dbReference>
<keyword evidence="3" id="KW-0597">Phosphoprotein</keyword>
<name>A0A1Y5FC76_9BACT</name>
<dbReference type="Gene3D" id="3.30.565.10">
    <property type="entry name" value="Histidine kinase-like ATPase, C-terminal domain"/>
    <property type="match status" value="1"/>
</dbReference>
<proteinExistence type="predicted"/>
<dbReference type="InterPro" id="IPR033414">
    <property type="entry name" value="Sensor_dom"/>
</dbReference>
<reference evidence="8" key="1">
    <citation type="journal article" date="2017" name="Proc. Natl. Acad. Sci. U.S.A.">
        <title>Simulation of Deepwater Horizon oil plume reveals substrate specialization within a complex community of hydrocarbon-degraders.</title>
        <authorList>
            <person name="Hu P."/>
            <person name="Dubinsky E.A."/>
            <person name="Probst A.J."/>
            <person name="Wang J."/>
            <person name="Sieber C.M.K."/>
            <person name="Tom L.M."/>
            <person name="Gardinali P."/>
            <person name="Banfield J.F."/>
            <person name="Atlas R.M."/>
            <person name="Andersen G.L."/>
        </authorList>
    </citation>
    <scope>NUCLEOTIDE SEQUENCE [LARGE SCALE GENOMIC DNA]</scope>
</reference>
<dbReference type="Gene3D" id="3.30.450.20">
    <property type="entry name" value="PAS domain"/>
    <property type="match status" value="1"/>
</dbReference>
<feature type="domain" description="PAC" evidence="6">
    <location>
        <begin position="297"/>
        <end position="348"/>
    </location>
</feature>
<dbReference type="SMART" id="SM00387">
    <property type="entry name" value="HATPase_c"/>
    <property type="match status" value="1"/>
</dbReference>
<protein>
    <recommendedName>
        <fullName evidence="2">histidine kinase</fullName>
        <ecNumber evidence="2">2.7.13.3</ecNumber>
    </recommendedName>
</protein>
<dbReference type="PANTHER" id="PTHR43065">
    <property type="entry name" value="SENSOR HISTIDINE KINASE"/>
    <property type="match status" value="1"/>
</dbReference>
<dbReference type="PRINTS" id="PR00344">
    <property type="entry name" value="BCTRLSENSOR"/>
</dbReference>
<dbReference type="CDD" id="cd00082">
    <property type="entry name" value="HisKA"/>
    <property type="match status" value="1"/>
</dbReference>
<feature type="transmembrane region" description="Helical" evidence="4">
    <location>
        <begin position="20"/>
        <end position="41"/>
    </location>
</feature>
<dbReference type="Pfam" id="PF02518">
    <property type="entry name" value="HATPase_c"/>
    <property type="match status" value="1"/>
</dbReference>
<evidence type="ECO:0000259" key="5">
    <source>
        <dbReference type="PROSITE" id="PS50109"/>
    </source>
</evidence>
<dbReference type="SUPFAM" id="SSF55874">
    <property type="entry name" value="ATPase domain of HSP90 chaperone/DNA topoisomerase II/histidine kinase"/>
    <property type="match status" value="1"/>
</dbReference>
<dbReference type="Proteomes" id="UP000196531">
    <property type="component" value="Unassembled WGS sequence"/>
</dbReference>
<dbReference type="AlphaFoldDB" id="A0A1Y5FC76"/>
<evidence type="ECO:0000256" key="1">
    <source>
        <dbReference type="ARBA" id="ARBA00000085"/>
    </source>
</evidence>
<organism evidence="7 8">
    <name type="scientific">Halobacteriovorax marinus</name>
    <dbReference type="NCBI Taxonomy" id="97084"/>
    <lineage>
        <taxon>Bacteria</taxon>
        <taxon>Pseudomonadati</taxon>
        <taxon>Bdellovibrionota</taxon>
        <taxon>Bacteriovoracia</taxon>
        <taxon>Bacteriovoracales</taxon>
        <taxon>Halobacteriovoraceae</taxon>
        <taxon>Halobacteriovorax</taxon>
    </lineage>
</organism>
<dbReference type="EC" id="2.7.13.3" evidence="2"/>
<evidence type="ECO:0000256" key="2">
    <source>
        <dbReference type="ARBA" id="ARBA00012438"/>
    </source>
</evidence>
<dbReference type="InterPro" id="IPR005467">
    <property type="entry name" value="His_kinase_dom"/>
</dbReference>
<dbReference type="GO" id="GO:0000155">
    <property type="term" value="F:phosphorelay sensor kinase activity"/>
    <property type="evidence" value="ECO:0007669"/>
    <property type="project" value="InterPro"/>
</dbReference>
<dbReference type="PROSITE" id="PS50109">
    <property type="entry name" value="HIS_KIN"/>
    <property type="match status" value="1"/>
</dbReference>
<dbReference type="InterPro" id="IPR036097">
    <property type="entry name" value="HisK_dim/P_sf"/>
</dbReference>
<dbReference type="InterPro" id="IPR036890">
    <property type="entry name" value="HATPase_C_sf"/>
</dbReference>
<dbReference type="InterPro" id="IPR004358">
    <property type="entry name" value="Sig_transdc_His_kin-like_C"/>
</dbReference>
<sequence>MDKETIKKKVSPTSVATKMIYLVVFLSGVIAFTFSAVQLSVSFKKDKSLIEASLDRIEQEYVADLAQALFENDQKQINFLVESISKKRNIHFMRIELLDSRLITFGSNNFEEKITKVFPLIFETRNKKSMVGKIIVQSDLSKFYDKFSKKIMFVILVNLLKMIAIAGTLLLVMNFYVTKPLKNLMRYCQNISNQSFTEKFEFKDEFLKVSQMMGIMFEDLNDNYQDIKKSEERFKDISQFKNRVVWETDLNMTITYISDFVSSDKVDTYLLDAHPWNKCKETLLQKFLILKSLQSFRDLEFHFSESSSEIIWSISAKPFFDDKARHIGYRFISEDITQSKQLQMKLEVQKEQIRQNQKMDALGQITGGLTHDFNNLLMIIQGSLRNITKSIERGRDFNKYLITANNAVDRGRKLTKKLLVYSRKEALTPTRQNVNDLVMEMSDILEKCLNEKITLKVDLCQNVKDIFIDPMELENACINMAINSRDAMPHGGKITIETNRVSIQSANDLLDRGEYVQLSFTDSGRGIPSHVINKVFEPFFTTKDIGQGTGLGLSQIYGFVKDSKGKIDIKSRINEGTQINMFFPVLAEIGLHNVPTI</sequence>
<evidence type="ECO:0000313" key="7">
    <source>
        <dbReference type="EMBL" id="OUR99811.1"/>
    </source>
</evidence>
<evidence type="ECO:0000256" key="4">
    <source>
        <dbReference type="SAM" id="Phobius"/>
    </source>
</evidence>
<dbReference type="EMBL" id="MAAO01000002">
    <property type="protein sequence ID" value="OUR99811.1"/>
    <property type="molecule type" value="Genomic_DNA"/>
</dbReference>
<dbReference type="PROSITE" id="PS50113">
    <property type="entry name" value="PAC"/>
    <property type="match status" value="1"/>
</dbReference>
<dbReference type="PANTHER" id="PTHR43065:SF49">
    <property type="entry name" value="HISTIDINE KINASE"/>
    <property type="match status" value="1"/>
</dbReference>
<evidence type="ECO:0000313" key="8">
    <source>
        <dbReference type="Proteomes" id="UP000196531"/>
    </source>
</evidence>
<comment type="caution">
    <text evidence="7">The sequence shown here is derived from an EMBL/GenBank/DDBJ whole genome shotgun (WGS) entry which is preliminary data.</text>
</comment>
<feature type="domain" description="Histidine kinase" evidence="5">
    <location>
        <begin position="368"/>
        <end position="587"/>
    </location>
</feature>
<evidence type="ECO:0000256" key="3">
    <source>
        <dbReference type="ARBA" id="ARBA00022553"/>
    </source>
</evidence>
<dbReference type="InterPro" id="IPR003594">
    <property type="entry name" value="HATPase_dom"/>
</dbReference>
<comment type="catalytic activity">
    <reaction evidence="1">
        <text>ATP + protein L-histidine = ADP + protein N-phospho-L-histidine.</text>
        <dbReference type="EC" id="2.7.13.3"/>
    </reaction>
</comment>
<dbReference type="Pfam" id="PF17149">
    <property type="entry name" value="CHASE5"/>
    <property type="match status" value="1"/>
</dbReference>